<gene>
    <name evidence="1" type="ORF">ALQ77_01375</name>
</gene>
<sequence>MGNICELLINIVRIDVPKLLTGINQKVRGQLFLWDVGIRRYNASGEKAGSNPVV</sequence>
<organism evidence="1 2">
    <name type="scientific">Pseudomonas corrugata</name>
    <dbReference type="NCBI Taxonomy" id="47879"/>
    <lineage>
        <taxon>Bacteria</taxon>
        <taxon>Pseudomonadati</taxon>
        <taxon>Pseudomonadota</taxon>
        <taxon>Gammaproteobacteria</taxon>
        <taxon>Pseudomonadales</taxon>
        <taxon>Pseudomonadaceae</taxon>
        <taxon>Pseudomonas</taxon>
    </lineage>
</organism>
<reference evidence="1 2" key="1">
    <citation type="submission" date="2018-08" db="EMBL/GenBank/DDBJ databases">
        <title>Recombination of ecologically and evolutionarily significant loci maintains genetic cohesion in the Pseudomonas syringae species complex.</title>
        <authorList>
            <person name="Dillon M."/>
            <person name="Thakur S."/>
            <person name="Almeida R.N.D."/>
            <person name="Weir B.S."/>
            <person name="Guttman D.S."/>
        </authorList>
    </citation>
    <scope>NUCLEOTIDE SEQUENCE [LARGE SCALE GENOMIC DNA]</scope>
    <source>
        <strain evidence="1 2">NCPPB2445</strain>
    </source>
</reference>
<dbReference type="EMBL" id="RBOJ01000093">
    <property type="protein sequence ID" value="RMM45623.1"/>
    <property type="molecule type" value="Genomic_DNA"/>
</dbReference>
<name>A0A3M3E7J2_9PSED</name>
<keyword evidence="2" id="KW-1185">Reference proteome</keyword>
<dbReference type="AlphaFoldDB" id="A0A3M3E7J2"/>
<accession>A0A3M3E7J2</accession>
<proteinExistence type="predicted"/>
<evidence type="ECO:0000313" key="1">
    <source>
        <dbReference type="EMBL" id="RMM45623.1"/>
    </source>
</evidence>
<comment type="caution">
    <text evidence="1">The sequence shown here is derived from an EMBL/GenBank/DDBJ whole genome shotgun (WGS) entry which is preliminary data.</text>
</comment>
<protein>
    <submittedName>
        <fullName evidence="1">Uncharacterized protein</fullName>
    </submittedName>
</protein>
<evidence type="ECO:0000313" key="2">
    <source>
        <dbReference type="Proteomes" id="UP000270661"/>
    </source>
</evidence>
<dbReference type="Proteomes" id="UP000270661">
    <property type="component" value="Unassembled WGS sequence"/>
</dbReference>